<dbReference type="Proteomes" id="UP000091926">
    <property type="component" value="Plasmid unnamed1"/>
</dbReference>
<evidence type="ECO:0000313" key="2">
    <source>
        <dbReference type="EMBL" id="ANN80848.1"/>
    </source>
</evidence>
<evidence type="ECO:0000313" key="3">
    <source>
        <dbReference type="Proteomes" id="UP000091926"/>
    </source>
</evidence>
<keyword evidence="3" id="KW-1185">Reference proteome</keyword>
<sequence length="162" mass="18107">MNEGDGPQHFMIIGHGPQHFMIIGPTGKGRSQLLQAEADRLGISYEELERRLEPTPEQKERARMRQEEEDRRDAQRLDAVRKAYWVNTDESDSDLYALSDALSAAGIASDPTVEQRRILFMMLPANVIGQGLAWGFSDTEVRGQVHAFVAENRDAVARAVSA</sequence>
<keyword evidence="2" id="KW-0614">Plasmid</keyword>
<organism evidence="2 3">
    <name type="scientific">Bordetella flabilis</name>
    <dbReference type="NCBI Taxonomy" id="463014"/>
    <lineage>
        <taxon>Bacteria</taxon>
        <taxon>Pseudomonadati</taxon>
        <taxon>Pseudomonadota</taxon>
        <taxon>Betaproteobacteria</taxon>
        <taxon>Burkholderiales</taxon>
        <taxon>Alcaligenaceae</taxon>
        <taxon>Bordetella</taxon>
    </lineage>
</organism>
<geneLocation type="plasmid" evidence="2 3">
    <name>unnamed1</name>
</geneLocation>
<evidence type="ECO:0000256" key="1">
    <source>
        <dbReference type="SAM" id="MobiDB-lite"/>
    </source>
</evidence>
<proteinExistence type="predicted"/>
<name>A0A193GML7_9BORD</name>
<gene>
    <name evidence="2" type="ORF">BAU07_26360</name>
</gene>
<dbReference type="EMBL" id="CP016173">
    <property type="protein sequence ID" value="ANN80848.1"/>
    <property type="molecule type" value="Genomic_DNA"/>
</dbReference>
<feature type="region of interest" description="Disordered" evidence="1">
    <location>
        <begin position="48"/>
        <end position="73"/>
    </location>
</feature>
<protein>
    <submittedName>
        <fullName evidence="2">Uncharacterized protein</fullName>
    </submittedName>
</protein>
<dbReference type="AlphaFoldDB" id="A0A193GML7"/>
<reference evidence="2 3" key="1">
    <citation type="submission" date="2016-06" db="EMBL/GenBank/DDBJ databases">
        <title>Complete genome sequences of Bordetella bronchialis and Bordetella flabilis.</title>
        <authorList>
            <person name="LiPuma J.J."/>
            <person name="Spilker T."/>
        </authorList>
    </citation>
    <scope>NUCLEOTIDE SEQUENCE [LARGE SCALE GENOMIC DNA]</scope>
    <source>
        <strain evidence="2 3">AU10664</strain>
        <plasmid evidence="2 3">unnamed1</plasmid>
    </source>
</reference>
<accession>A0A193GML7</accession>
<dbReference type="KEGG" id="bfz:BAU07_26360"/>